<dbReference type="InterPro" id="IPR051933">
    <property type="entry name" value="Resuscitation_pf_RpfB"/>
</dbReference>
<dbReference type="AlphaFoldDB" id="A0A919S043"/>
<keyword evidence="2" id="KW-0175">Coiled coil</keyword>
<feature type="compositionally biased region" description="Basic and acidic residues" evidence="3">
    <location>
        <begin position="218"/>
        <end position="269"/>
    </location>
</feature>
<feature type="region of interest" description="Disordered" evidence="3">
    <location>
        <begin position="218"/>
        <end position="293"/>
    </location>
</feature>
<feature type="compositionally biased region" description="Low complexity" evidence="3">
    <location>
        <begin position="270"/>
        <end position="291"/>
    </location>
</feature>
<dbReference type="RefSeq" id="WP_281413961.1">
    <property type="nucleotide sequence ID" value="NZ_BOPZ01000010.1"/>
</dbReference>
<comment type="caution">
    <text evidence="7">The sequence shown here is derived from an EMBL/GenBank/DDBJ whole genome shotgun (WGS) entry which is preliminary data.</text>
</comment>
<dbReference type="PANTHER" id="PTHR39160:SF4">
    <property type="entry name" value="RESUSCITATION-PROMOTING FACTOR RPFB"/>
    <property type="match status" value="1"/>
</dbReference>
<name>A0A919S043_9CLOT</name>
<feature type="chain" id="PRO_5036696289" description="3D domain-containing protein" evidence="4">
    <location>
        <begin position="25"/>
        <end position="395"/>
    </location>
</feature>
<feature type="domain" description="3D" evidence="5">
    <location>
        <begin position="334"/>
        <end position="395"/>
    </location>
</feature>
<feature type="coiled-coil region" evidence="2">
    <location>
        <begin position="34"/>
        <end position="96"/>
    </location>
</feature>
<dbReference type="PANTHER" id="PTHR39160">
    <property type="entry name" value="CELL WALL-BINDING PROTEIN YOCH"/>
    <property type="match status" value="1"/>
</dbReference>
<dbReference type="Pfam" id="PF06725">
    <property type="entry name" value="3D"/>
    <property type="match status" value="1"/>
</dbReference>
<evidence type="ECO:0000256" key="3">
    <source>
        <dbReference type="SAM" id="MobiDB-lite"/>
    </source>
</evidence>
<dbReference type="InterPro" id="IPR010611">
    <property type="entry name" value="3D_dom"/>
</dbReference>
<keyword evidence="1 4" id="KW-0732">Signal</keyword>
<evidence type="ECO:0000259" key="5">
    <source>
        <dbReference type="Pfam" id="PF06725"/>
    </source>
</evidence>
<dbReference type="CDD" id="cd22786">
    <property type="entry name" value="DPBB_YuiC-like"/>
    <property type="match status" value="1"/>
</dbReference>
<dbReference type="EMBL" id="BOPZ01000010">
    <property type="protein sequence ID" value="GIM28813.1"/>
    <property type="molecule type" value="Genomic_DNA"/>
</dbReference>
<feature type="signal peptide" evidence="4">
    <location>
        <begin position="1"/>
        <end position="24"/>
    </location>
</feature>
<accession>A0A919S043</accession>
<gene>
    <name evidence="7" type="ORF">CPJCM30710_14790</name>
</gene>
<reference evidence="7" key="1">
    <citation type="submission" date="2021-03" db="EMBL/GenBank/DDBJ databases">
        <title>Taxonomic study of Clostridium polyendosporum from meadow-gley soil under rice.</title>
        <authorList>
            <person name="Kobayashi H."/>
            <person name="Tanizawa Y."/>
            <person name="Yagura M."/>
        </authorList>
    </citation>
    <scope>NUCLEOTIDE SEQUENCE</scope>
    <source>
        <strain evidence="7">JCM 30710</strain>
    </source>
</reference>
<evidence type="ECO:0000256" key="1">
    <source>
        <dbReference type="ARBA" id="ARBA00022729"/>
    </source>
</evidence>
<protein>
    <recommendedName>
        <fullName evidence="9">3D domain-containing protein</fullName>
    </recommendedName>
</protein>
<evidence type="ECO:0000313" key="7">
    <source>
        <dbReference type="EMBL" id="GIM28813.1"/>
    </source>
</evidence>
<evidence type="ECO:0000256" key="2">
    <source>
        <dbReference type="SAM" id="Coils"/>
    </source>
</evidence>
<evidence type="ECO:0000256" key="4">
    <source>
        <dbReference type="SAM" id="SignalP"/>
    </source>
</evidence>
<evidence type="ECO:0008006" key="9">
    <source>
        <dbReference type="Google" id="ProtNLM"/>
    </source>
</evidence>
<dbReference type="GO" id="GO:0019867">
    <property type="term" value="C:outer membrane"/>
    <property type="evidence" value="ECO:0007669"/>
    <property type="project" value="InterPro"/>
</dbReference>
<evidence type="ECO:0000313" key="8">
    <source>
        <dbReference type="Proteomes" id="UP000679179"/>
    </source>
</evidence>
<feature type="domain" description="Peptidoglycan hydrolase PcsB coiled-coil" evidence="6">
    <location>
        <begin position="86"/>
        <end position="154"/>
    </location>
</feature>
<dbReference type="InterPro" id="IPR057309">
    <property type="entry name" value="PcsB_CC"/>
</dbReference>
<dbReference type="Pfam" id="PF24568">
    <property type="entry name" value="CC_PcsB"/>
    <property type="match status" value="1"/>
</dbReference>
<proteinExistence type="predicted"/>
<sequence length="395" mass="43883">MNKKALFGILMLVLSITINCNAFAASSTEESTELKQTQDTKKDVQAKAQQLDKEIDAVLKKIDTNKKNMNAIARDIKNTQIKLEAAENDSKAHEELLNTRLRAVYKNDVNNTYIGMILSSNSLSDFVSRLNMITKVIEMDKDIIAKAKERKKAILKQKEELNYENAKLVSLKESNESILVKLNNDINEQKDLLDKITQKEKELIAAKKAKELAEAAEKEKQLTREKELAATAEKEKQLAREKELAATAEKEKQLAREKELAAAAEKEKMLASNDNNTTNNNSNNNTNSTSSIISRGTQNSISYSKVMQMEATAYSLDGITALGVPTKRDPNGYSTIAVDPRVIPLGSKVYVEGYGYAVANDTGSAIKGNIIDVYFPSQSEAINWGRRSVTVRILN</sequence>
<evidence type="ECO:0000259" key="6">
    <source>
        <dbReference type="Pfam" id="PF24568"/>
    </source>
</evidence>
<dbReference type="Gene3D" id="6.10.250.3150">
    <property type="match status" value="1"/>
</dbReference>
<organism evidence="7 8">
    <name type="scientific">Clostridium polyendosporum</name>
    <dbReference type="NCBI Taxonomy" id="69208"/>
    <lineage>
        <taxon>Bacteria</taxon>
        <taxon>Bacillati</taxon>
        <taxon>Bacillota</taxon>
        <taxon>Clostridia</taxon>
        <taxon>Eubacteriales</taxon>
        <taxon>Clostridiaceae</taxon>
        <taxon>Clostridium</taxon>
    </lineage>
</organism>
<dbReference type="GO" id="GO:0009254">
    <property type="term" value="P:peptidoglycan turnover"/>
    <property type="evidence" value="ECO:0007669"/>
    <property type="project" value="InterPro"/>
</dbReference>
<keyword evidence="8" id="KW-1185">Reference proteome</keyword>
<dbReference type="GO" id="GO:0004553">
    <property type="term" value="F:hydrolase activity, hydrolyzing O-glycosyl compounds"/>
    <property type="evidence" value="ECO:0007669"/>
    <property type="project" value="InterPro"/>
</dbReference>
<dbReference type="InterPro" id="IPR036908">
    <property type="entry name" value="RlpA-like_sf"/>
</dbReference>
<dbReference type="SUPFAM" id="SSF50685">
    <property type="entry name" value="Barwin-like endoglucanases"/>
    <property type="match status" value="1"/>
</dbReference>
<dbReference type="Proteomes" id="UP000679179">
    <property type="component" value="Unassembled WGS sequence"/>
</dbReference>